<evidence type="ECO:0000313" key="3">
    <source>
        <dbReference type="Proteomes" id="UP000433366"/>
    </source>
</evidence>
<dbReference type="EMBL" id="WPVZ01000870">
    <property type="protein sequence ID" value="MVL46951.1"/>
    <property type="molecule type" value="Genomic_DNA"/>
</dbReference>
<accession>A0A6B0BKT7</accession>
<evidence type="ECO:0000313" key="2">
    <source>
        <dbReference type="EMBL" id="MVL46951.1"/>
    </source>
</evidence>
<reference evidence="3 4" key="1">
    <citation type="submission" date="2019-11" db="EMBL/GenBank/DDBJ databases">
        <title>Implementation of targeted gown and glove precautions to prevent Staphylococcus aureus acquisition in community-based nursing homes.</title>
        <authorList>
            <person name="Stine O.C."/>
        </authorList>
    </citation>
    <scope>NUCLEOTIDE SEQUENCE [LARGE SCALE GENOMIC DNA]</scope>
    <source>
        <strain evidence="2 4">S_2023.LVRQ.AN</strain>
        <strain evidence="1 3">S_4031.LGMP.AI</strain>
    </source>
</reference>
<dbReference type="EMBL" id="WPRH01000330">
    <property type="protein sequence ID" value="MVI55203.1"/>
    <property type="molecule type" value="Genomic_DNA"/>
</dbReference>
<keyword evidence="1" id="KW-0456">Lyase</keyword>
<gene>
    <name evidence="1" type="ORF">GO793_04930</name>
    <name evidence="2" type="ORF">GO941_16065</name>
</gene>
<feature type="non-terminal residue" evidence="1">
    <location>
        <position position="1"/>
    </location>
</feature>
<dbReference type="Proteomes" id="UP000433366">
    <property type="component" value="Unassembled WGS sequence"/>
</dbReference>
<evidence type="ECO:0000313" key="1">
    <source>
        <dbReference type="EMBL" id="MVI55203.1"/>
    </source>
</evidence>
<protein>
    <submittedName>
        <fullName evidence="1">Tryptophan synthase subunit beta</fullName>
        <ecNumber evidence="1">4.2.1.20</ecNumber>
    </submittedName>
</protein>
<dbReference type="SUPFAM" id="SSF53686">
    <property type="entry name" value="Tryptophan synthase beta subunit-like PLP-dependent enzymes"/>
    <property type="match status" value="1"/>
</dbReference>
<dbReference type="GO" id="GO:0004834">
    <property type="term" value="F:tryptophan synthase activity"/>
    <property type="evidence" value="ECO:0007669"/>
    <property type="project" value="UniProtKB-EC"/>
</dbReference>
<name>A0A6B0BKT7_STAAU</name>
<dbReference type="AlphaFoldDB" id="A0A6B0BKT7"/>
<dbReference type="InterPro" id="IPR036052">
    <property type="entry name" value="TrpB-like_PALP_sf"/>
</dbReference>
<dbReference type="Proteomes" id="UP000434412">
    <property type="component" value="Unassembled WGS sequence"/>
</dbReference>
<organism evidence="1 3">
    <name type="scientific">Staphylococcus aureus</name>
    <dbReference type="NCBI Taxonomy" id="1280"/>
    <lineage>
        <taxon>Bacteria</taxon>
        <taxon>Bacillati</taxon>
        <taxon>Bacillota</taxon>
        <taxon>Bacilli</taxon>
        <taxon>Bacillales</taxon>
        <taxon>Staphylococcaceae</taxon>
        <taxon>Staphylococcus</taxon>
    </lineage>
</organism>
<comment type="caution">
    <text evidence="1">The sequence shown here is derived from an EMBL/GenBank/DDBJ whole genome shotgun (WGS) entry which is preliminary data.</text>
</comment>
<sequence>ERLAPTMSKEDIIVVTISGRGDKDMETIRQYMTERGVEND</sequence>
<proteinExistence type="predicted"/>
<evidence type="ECO:0000313" key="4">
    <source>
        <dbReference type="Proteomes" id="UP000434412"/>
    </source>
</evidence>
<dbReference type="Gene3D" id="3.40.50.1100">
    <property type="match status" value="1"/>
</dbReference>
<dbReference type="EC" id="4.2.1.20" evidence="1"/>